<dbReference type="RefSeq" id="WP_114466241.1">
    <property type="nucleotide sequence ID" value="NZ_QPJK01000001.1"/>
</dbReference>
<keyword evidence="6" id="KW-0418">Kinase</keyword>
<dbReference type="SUPFAM" id="SSF52172">
    <property type="entry name" value="CheY-like"/>
    <property type="match status" value="1"/>
</dbReference>
<name>A0A368YAD2_9BURK</name>
<dbReference type="EC" id="2.7.13.3" evidence="2"/>
<reference evidence="15 16" key="1">
    <citation type="submission" date="2018-07" db="EMBL/GenBank/DDBJ databases">
        <title>Genomic Encyclopedia of Type Strains, Phase IV (KMG-IV): sequencing the most valuable type-strain genomes for metagenomic binning, comparative biology and taxonomic classification.</title>
        <authorList>
            <person name="Goeker M."/>
        </authorList>
    </citation>
    <scope>NUCLEOTIDE SEQUENCE [LARGE SCALE GENOMIC DNA]</scope>
    <source>
        <strain evidence="15 16">DSM 21634</strain>
    </source>
</reference>
<dbReference type="InterPro" id="IPR036097">
    <property type="entry name" value="HisK_dim/P_sf"/>
</dbReference>
<dbReference type="InterPro" id="IPR003018">
    <property type="entry name" value="GAF"/>
</dbReference>
<dbReference type="InterPro" id="IPR036890">
    <property type="entry name" value="HATPase_C_sf"/>
</dbReference>
<feature type="domain" description="Response regulatory" evidence="13">
    <location>
        <begin position="736"/>
        <end position="854"/>
    </location>
</feature>
<dbReference type="FunFam" id="3.30.565.10:FF:000010">
    <property type="entry name" value="Sensor histidine kinase RcsC"/>
    <property type="match status" value="1"/>
</dbReference>
<dbReference type="CDD" id="cd00130">
    <property type="entry name" value="PAS"/>
    <property type="match status" value="1"/>
</dbReference>
<dbReference type="SMART" id="SM00388">
    <property type="entry name" value="HisKA"/>
    <property type="match status" value="1"/>
</dbReference>
<comment type="function">
    <text evidence="9">Member of the two-component regulatory system BvgS/BvgA. Phosphorylates BvgA via a four-step phosphorelay in response to environmental signals.</text>
</comment>
<dbReference type="Gene3D" id="3.30.450.20">
    <property type="entry name" value="PAS domain"/>
    <property type="match status" value="1"/>
</dbReference>
<dbReference type="InterPro" id="IPR001789">
    <property type="entry name" value="Sig_transdc_resp-reg_receiver"/>
</dbReference>
<dbReference type="PANTHER" id="PTHR43547:SF2">
    <property type="entry name" value="HYBRID SIGNAL TRANSDUCTION HISTIDINE KINASE C"/>
    <property type="match status" value="1"/>
</dbReference>
<evidence type="ECO:0000256" key="10">
    <source>
        <dbReference type="ARBA" id="ARBA00070152"/>
    </source>
</evidence>
<comment type="caution">
    <text evidence="15">The sequence shown here is derived from an EMBL/GenBank/DDBJ whole genome shotgun (WGS) entry which is preliminary data.</text>
</comment>
<gene>
    <name evidence="15" type="ORF">DES41_101902</name>
</gene>
<dbReference type="CDD" id="cd00082">
    <property type="entry name" value="HisKA"/>
    <property type="match status" value="1"/>
</dbReference>
<evidence type="ECO:0000256" key="9">
    <source>
        <dbReference type="ARBA" id="ARBA00058004"/>
    </source>
</evidence>
<dbReference type="InterPro" id="IPR003594">
    <property type="entry name" value="HATPase_dom"/>
</dbReference>
<dbReference type="SMART" id="SM00065">
    <property type="entry name" value="GAF"/>
    <property type="match status" value="2"/>
</dbReference>
<dbReference type="Pfam" id="PF00072">
    <property type="entry name" value="Response_reg"/>
    <property type="match status" value="1"/>
</dbReference>
<dbReference type="Gene3D" id="3.30.450.40">
    <property type="match status" value="2"/>
</dbReference>
<evidence type="ECO:0000256" key="6">
    <source>
        <dbReference type="ARBA" id="ARBA00022777"/>
    </source>
</evidence>
<keyword evidence="5" id="KW-0732">Signal</keyword>
<evidence type="ECO:0000313" key="15">
    <source>
        <dbReference type="EMBL" id="RCW76296.1"/>
    </source>
</evidence>
<organism evidence="15 16">
    <name type="scientific">Pseudorhodoferax soli</name>
    <dbReference type="NCBI Taxonomy" id="545864"/>
    <lineage>
        <taxon>Bacteria</taxon>
        <taxon>Pseudomonadati</taxon>
        <taxon>Pseudomonadota</taxon>
        <taxon>Betaproteobacteria</taxon>
        <taxon>Burkholderiales</taxon>
        <taxon>Comamonadaceae</taxon>
    </lineage>
</organism>
<dbReference type="SUPFAM" id="SSF55785">
    <property type="entry name" value="PYP-like sensor domain (PAS domain)"/>
    <property type="match status" value="1"/>
</dbReference>
<dbReference type="EMBL" id="QPJK01000001">
    <property type="protein sequence ID" value="RCW76296.1"/>
    <property type="molecule type" value="Genomic_DNA"/>
</dbReference>
<dbReference type="Gene3D" id="3.30.565.10">
    <property type="entry name" value="Histidine kinase-like ATPase, C-terminal domain"/>
    <property type="match status" value="1"/>
</dbReference>
<dbReference type="InterPro" id="IPR013655">
    <property type="entry name" value="PAS_fold_3"/>
</dbReference>
<dbReference type="Pfam" id="PF01590">
    <property type="entry name" value="GAF"/>
    <property type="match status" value="1"/>
</dbReference>
<dbReference type="SUPFAM" id="SSF47384">
    <property type="entry name" value="Homodimeric domain of signal transducing histidine kinase"/>
    <property type="match status" value="1"/>
</dbReference>
<accession>A0A368YAD2</accession>
<keyword evidence="8" id="KW-0843">Virulence</keyword>
<dbReference type="OrthoDB" id="8552871at2"/>
<comment type="catalytic activity">
    <reaction evidence="1">
        <text>ATP + protein L-histidine = ADP + protein N-phospho-L-histidine.</text>
        <dbReference type="EC" id="2.7.13.3"/>
    </reaction>
</comment>
<keyword evidence="16" id="KW-1185">Reference proteome</keyword>
<dbReference type="SUPFAM" id="SSF55781">
    <property type="entry name" value="GAF domain-like"/>
    <property type="match status" value="2"/>
</dbReference>
<dbReference type="InterPro" id="IPR001610">
    <property type="entry name" value="PAC"/>
</dbReference>
<dbReference type="InterPro" id="IPR004358">
    <property type="entry name" value="Sig_transdc_His_kin-like_C"/>
</dbReference>
<dbReference type="InterPro" id="IPR011006">
    <property type="entry name" value="CheY-like_superfamily"/>
</dbReference>
<dbReference type="InterPro" id="IPR035965">
    <property type="entry name" value="PAS-like_dom_sf"/>
</dbReference>
<protein>
    <recommendedName>
        <fullName evidence="10">Virulence sensor protein BvgS</fullName>
        <ecNumber evidence="2">2.7.13.3</ecNumber>
    </recommendedName>
</protein>
<feature type="domain" description="Histidine kinase" evidence="12">
    <location>
        <begin position="493"/>
        <end position="712"/>
    </location>
</feature>
<dbReference type="SUPFAM" id="SSF55874">
    <property type="entry name" value="ATPase domain of HSP90 chaperone/DNA topoisomerase II/histidine kinase"/>
    <property type="match status" value="1"/>
</dbReference>
<evidence type="ECO:0000259" key="14">
    <source>
        <dbReference type="PROSITE" id="PS50113"/>
    </source>
</evidence>
<dbReference type="AlphaFoldDB" id="A0A368YAD2"/>
<evidence type="ECO:0000256" key="11">
    <source>
        <dbReference type="PROSITE-ProRule" id="PRU00169"/>
    </source>
</evidence>
<keyword evidence="7" id="KW-0902">Two-component regulatory system</keyword>
<dbReference type="CDD" id="cd17580">
    <property type="entry name" value="REC_2_DhkD-like"/>
    <property type="match status" value="1"/>
</dbReference>
<evidence type="ECO:0000256" key="5">
    <source>
        <dbReference type="ARBA" id="ARBA00022729"/>
    </source>
</evidence>
<sequence length="856" mass="91807">MSQPTTISPSEERLRFLDALAELTKAADTPAAMMLLTARMLGQHLGANRCAYAHVDADQDHFEVIGDHIDGVDSIVGRYAFSDFGAVVLERMRADLPYVNDDVDSDPRTAGTDLSAYRATQIQSVICLPLHRGGRFVAAMAVHQSRPRRWRSEEVALVQTVVARCWESLERLRAELALRDAHQRLSLALAAADLGDWSWDAATDRMTLSPVAAQLYGLPADAEVTRTGMRRLLHPADREPARLAAHAAFERHGLYDIEYRVGRGEAVRWVAVQGKPTYGADGRLAGMIGVVRDITARRLGEERARTEAQTLELLNQTGAALSSELEIGALLQRVTDAATQLTGARFGAFFYNGTDDQGEAYLLYALSGAPREAFEKLGHPRPTALFGPTFRGGPPIRSDDILTDPRYGQWQPHHGMPAGHLPVRSYLAVAVTSRTGQVFGGLFFGHPDPGRFDARAERLAVGVAGQAGIAIDNARLYADVQRASALKDEFLATLSHELRTPLSAILGWVHILRRRHPDAAGDLAKGIAVIERNARAQSQLVDDLLDMSRIVSGKLQLDLQPVAPLGCIEAAIETVRPAAEAAGVRIETRLDPGLGMVSADAVRLQQVVWNLVANAVKFTPRGGVVTVQLAAEGEALRIVVQDTGIGIAPGFLPHIFDRFRQADGSITRRFGGLGLGLAIVRQLVELHGGSVQASSAGEGQGSCFAVRLPLQAAGLVSALPAFAPLPPASTELAGLCVLVVDDEADARELLQRMLADAGAQVLVVDSAEAVLQAIARERPQVLVSDIGMPLVDGYELLRRVRALGPAQGGDLPAIALTAFARAEDRVRALKAGFRAHVAKPVEPAELVATIASAAGR</sequence>
<dbReference type="PROSITE" id="PS50113">
    <property type="entry name" value="PAC"/>
    <property type="match status" value="1"/>
</dbReference>
<evidence type="ECO:0000256" key="3">
    <source>
        <dbReference type="ARBA" id="ARBA00022553"/>
    </source>
</evidence>
<dbReference type="InterPro" id="IPR029016">
    <property type="entry name" value="GAF-like_dom_sf"/>
</dbReference>
<dbReference type="Pfam" id="PF08447">
    <property type="entry name" value="PAS_3"/>
    <property type="match status" value="1"/>
</dbReference>
<evidence type="ECO:0000259" key="13">
    <source>
        <dbReference type="PROSITE" id="PS50110"/>
    </source>
</evidence>
<dbReference type="Pfam" id="PF02518">
    <property type="entry name" value="HATPase_c"/>
    <property type="match status" value="1"/>
</dbReference>
<dbReference type="SMART" id="SM00448">
    <property type="entry name" value="REC"/>
    <property type="match status" value="1"/>
</dbReference>
<dbReference type="Gene3D" id="1.10.287.130">
    <property type="match status" value="1"/>
</dbReference>
<dbReference type="Proteomes" id="UP000252884">
    <property type="component" value="Unassembled WGS sequence"/>
</dbReference>
<evidence type="ECO:0000259" key="12">
    <source>
        <dbReference type="PROSITE" id="PS50109"/>
    </source>
</evidence>
<dbReference type="InterPro" id="IPR000700">
    <property type="entry name" value="PAS-assoc_C"/>
</dbReference>
<dbReference type="InterPro" id="IPR003661">
    <property type="entry name" value="HisK_dim/P_dom"/>
</dbReference>
<dbReference type="PROSITE" id="PS50110">
    <property type="entry name" value="RESPONSE_REGULATORY"/>
    <property type="match status" value="1"/>
</dbReference>
<evidence type="ECO:0000256" key="8">
    <source>
        <dbReference type="ARBA" id="ARBA00023026"/>
    </source>
</evidence>
<keyword evidence="4" id="KW-0808">Transferase</keyword>
<evidence type="ECO:0000256" key="7">
    <source>
        <dbReference type="ARBA" id="ARBA00023012"/>
    </source>
</evidence>
<evidence type="ECO:0000313" key="16">
    <source>
        <dbReference type="Proteomes" id="UP000252884"/>
    </source>
</evidence>
<dbReference type="Gene3D" id="3.40.50.2300">
    <property type="match status" value="1"/>
</dbReference>
<evidence type="ECO:0000256" key="4">
    <source>
        <dbReference type="ARBA" id="ARBA00022679"/>
    </source>
</evidence>
<dbReference type="GO" id="GO:0000155">
    <property type="term" value="F:phosphorelay sensor kinase activity"/>
    <property type="evidence" value="ECO:0007669"/>
    <property type="project" value="InterPro"/>
</dbReference>
<dbReference type="Pfam" id="PF00512">
    <property type="entry name" value="HisKA"/>
    <property type="match status" value="1"/>
</dbReference>
<dbReference type="InterPro" id="IPR005467">
    <property type="entry name" value="His_kinase_dom"/>
</dbReference>
<dbReference type="SMART" id="SM00387">
    <property type="entry name" value="HATPase_c"/>
    <property type="match status" value="1"/>
</dbReference>
<dbReference type="SMART" id="SM00086">
    <property type="entry name" value="PAC"/>
    <property type="match status" value="1"/>
</dbReference>
<feature type="domain" description="PAC" evidence="14">
    <location>
        <begin position="253"/>
        <end position="306"/>
    </location>
</feature>
<dbReference type="Pfam" id="PF13185">
    <property type="entry name" value="GAF_2"/>
    <property type="match status" value="1"/>
</dbReference>
<evidence type="ECO:0000256" key="2">
    <source>
        <dbReference type="ARBA" id="ARBA00012438"/>
    </source>
</evidence>
<dbReference type="InterPro" id="IPR000014">
    <property type="entry name" value="PAS"/>
</dbReference>
<dbReference type="PRINTS" id="PR00344">
    <property type="entry name" value="BCTRLSENSOR"/>
</dbReference>
<dbReference type="PANTHER" id="PTHR43547">
    <property type="entry name" value="TWO-COMPONENT HISTIDINE KINASE"/>
    <property type="match status" value="1"/>
</dbReference>
<dbReference type="CDD" id="cd16922">
    <property type="entry name" value="HATPase_EvgS-ArcB-TorS-like"/>
    <property type="match status" value="1"/>
</dbReference>
<proteinExistence type="predicted"/>
<dbReference type="NCBIfam" id="TIGR00229">
    <property type="entry name" value="sensory_box"/>
    <property type="match status" value="1"/>
</dbReference>
<evidence type="ECO:0000256" key="1">
    <source>
        <dbReference type="ARBA" id="ARBA00000085"/>
    </source>
</evidence>
<feature type="modified residue" description="4-aspartylphosphate" evidence="11">
    <location>
        <position position="785"/>
    </location>
</feature>
<dbReference type="PROSITE" id="PS50109">
    <property type="entry name" value="HIS_KIN"/>
    <property type="match status" value="1"/>
</dbReference>
<keyword evidence="3 11" id="KW-0597">Phosphoprotein</keyword>